<evidence type="ECO:0000256" key="3">
    <source>
        <dbReference type="ARBA" id="ARBA00023163"/>
    </source>
</evidence>
<geneLocation type="plasmid" evidence="6 7">
    <name>unnamed1</name>
</geneLocation>
<dbReference type="EMBL" id="CP135444">
    <property type="protein sequence ID" value="WRY35176.1"/>
    <property type="molecule type" value="Genomic_DNA"/>
</dbReference>
<dbReference type="InterPro" id="IPR039536">
    <property type="entry name" value="TetR_C_Proteobacteria"/>
</dbReference>
<keyword evidence="1" id="KW-0805">Transcription regulation</keyword>
<dbReference type="PROSITE" id="PS50977">
    <property type="entry name" value="HTH_TETR_2"/>
    <property type="match status" value="1"/>
</dbReference>
<gene>
    <name evidence="6" type="ORF">RPE78_15160</name>
</gene>
<organism evidence="6 7">
    <name type="scientific">Thioclava litoralis</name>
    <dbReference type="NCBI Taxonomy" id="3076557"/>
    <lineage>
        <taxon>Bacteria</taxon>
        <taxon>Pseudomonadati</taxon>
        <taxon>Pseudomonadota</taxon>
        <taxon>Alphaproteobacteria</taxon>
        <taxon>Rhodobacterales</taxon>
        <taxon>Paracoccaceae</taxon>
        <taxon>Thioclava</taxon>
    </lineage>
</organism>
<evidence type="ECO:0000256" key="1">
    <source>
        <dbReference type="ARBA" id="ARBA00023015"/>
    </source>
</evidence>
<dbReference type="InterPro" id="IPR050109">
    <property type="entry name" value="HTH-type_TetR-like_transc_reg"/>
</dbReference>
<dbReference type="InterPro" id="IPR009057">
    <property type="entry name" value="Homeodomain-like_sf"/>
</dbReference>
<dbReference type="Proteomes" id="UP001623290">
    <property type="component" value="Plasmid unnamed1"/>
</dbReference>
<feature type="DNA-binding region" description="H-T-H motif" evidence="4">
    <location>
        <begin position="37"/>
        <end position="56"/>
    </location>
</feature>
<keyword evidence="7" id="KW-1185">Reference proteome</keyword>
<accession>A0ABZ1E5M6</accession>
<dbReference type="InterPro" id="IPR036271">
    <property type="entry name" value="Tet_transcr_reg_TetR-rel_C_sf"/>
</dbReference>
<sequence length="214" mass="23637">MAEMTHAEQKPEMPEKARVVLAAAREVFLTHGFAAATTDMIQQRAGVSKSTVYSYFPGKEALFEAVLQTECSAHMSRLEGLPSERDDLRMSLHRVSVAYLDLILAPSSLALHRAAVAETVRFPEISRIFFQSGPLTFQTLIEALLTRATERGELALSADKVARLAPLYAGMLRGDWQVRLLTQSPPETPSHEALVAWVDFVLDTLFRGIAPQVS</sequence>
<dbReference type="PRINTS" id="PR00455">
    <property type="entry name" value="HTHTETR"/>
</dbReference>
<dbReference type="PANTHER" id="PTHR30055:SF234">
    <property type="entry name" value="HTH-TYPE TRANSCRIPTIONAL REGULATOR BETI"/>
    <property type="match status" value="1"/>
</dbReference>
<dbReference type="Gene3D" id="1.10.10.60">
    <property type="entry name" value="Homeodomain-like"/>
    <property type="match status" value="1"/>
</dbReference>
<evidence type="ECO:0000256" key="2">
    <source>
        <dbReference type="ARBA" id="ARBA00023125"/>
    </source>
</evidence>
<feature type="domain" description="HTH tetR-type" evidence="5">
    <location>
        <begin position="14"/>
        <end position="74"/>
    </location>
</feature>
<name>A0ABZ1E5M6_9RHOB</name>
<dbReference type="Pfam" id="PF14246">
    <property type="entry name" value="TetR_C_7"/>
    <property type="match status" value="1"/>
</dbReference>
<dbReference type="InterPro" id="IPR001647">
    <property type="entry name" value="HTH_TetR"/>
</dbReference>
<reference evidence="6 7" key="1">
    <citation type="submission" date="2023-09" db="EMBL/GenBank/DDBJ databases">
        <title>Thioclava shenzhenensis sp. nov., a multidrug resistant bacteria-antagonizing species isolated from coastal seawater.</title>
        <authorList>
            <person name="Long M."/>
        </authorList>
    </citation>
    <scope>NUCLEOTIDE SEQUENCE [LARGE SCALE GENOMIC DNA]</scope>
    <source>
        <strain evidence="6 7">FTW29</strain>
        <plasmid evidence="6 7">unnamed1</plasmid>
    </source>
</reference>
<dbReference type="PANTHER" id="PTHR30055">
    <property type="entry name" value="HTH-TYPE TRANSCRIPTIONAL REGULATOR RUTR"/>
    <property type="match status" value="1"/>
</dbReference>
<keyword evidence="2 4" id="KW-0238">DNA-binding</keyword>
<dbReference type="SUPFAM" id="SSF46689">
    <property type="entry name" value="Homeodomain-like"/>
    <property type="match status" value="1"/>
</dbReference>
<protein>
    <submittedName>
        <fullName evidence="6">TetR/AcrR family transcriptional regulator</fullName>
    </submittedName>
</protein>
<evidence type="ECO:0000256" key="4">
    <source>
        <dbReference type="PROSITE-ProRule" id="PRU00335"/>
    </source>
</evidence>
<evidence type="ECO:0000313" key="6">
    <source>
        <dbReference type="EMBL" id="WRY35176.1"/>
    </source>
</evidence>
<evidence type="ECO:0000259" key="5">
    <source>
        <dbReference type="PROSITE" id="PS50977"/>
    </source>
</evidence>
<dbReference type="RefSeq" id="WP_339109719.1">
    <property type="nucleotide sequence ID" value="NZ_CP135444.1"/>
</dbReference>
<keyword evidence="3" id="KW-0804">Transcription</keyword>
<dbReference type="Pfam" id="PF00440">
    <property type="entry name" value="TetR_N"/>
    <property type="match status" value="1"/>
</dbReference>
<proteinExistence type="predicted"/>
<dbReference type="Gene3D" id="1.10.357.10">
    <property type="entry name" value="Tetracycline Repressor, domain 2"/>
    <property type="match status" value="1"/>
</dbReference>
<evidence type="ECO:0000313" key="7">
    <source>
        <dbReference type="Proteomes" id="UP001623290"/>
    </source>
</evidence>
<dbReference type="SUPFAM" id="SSF48498">
    <property type="entry name" value="Tetracyclin repressor-like, C-terminal domain"/>
    <property type="match status" value="1"/>
</dbReference>
<keyword evidence="6" id="KW-0614">Plasmid</keyword>